<protein>
    <recommendedName>
        <fullName evidence="3">MORN repeat-containing protein</fullName>
    </recommendedName>
</protein>
<dbReference type="SUPFAM" id="SSF82185">
    <property type="entry name" value="Histone H3 K4-specific methyltransferase SET7/9 N-terminal domain"/>
    <property type="match status" value="2"/>
</dbReference>
<evidence type="ECO:0000256" key="1">
    <source>
        <dbReference type="ARBA" id="ARBA00022737"/>
    </source>
</evidence>
<keyword evidence="1" id="KW-0677">Repeat</keyword>
<dbReference type="InterPro" id="IPR003409">
    <property type="entry name" value="MORN"/>
</dbReference>
<dbReference type="EMBL" id="UINC01127821">
    <property type="protein sequence ID" value="SVD07199.1"/>
    <property type="molecule type" value="Genomic_DNA"/>
</dbReference>
<sequence>MPEEWTEDKIISHDVGEAEIWEIADAKITFGNGSIYEGPIKDGAKHGVGKTTSISGKWTEVNYNDGVAHGTGTELKENGIKFIGVWENGKKVSGTWYKEGEEYPFWPCPETFDTDGKKVSFEHVYCKPGFKQVFVDLTTEGFSVPDGNSSHQFSDGSVYDGDWVNNAMHGQGKMTLMSGRSYEGSWENGLPHGIGIDDVPESEDALMLPPHTYEGPMIHGSESGNGKITFESGDVINGVWDDTVF</sequence>
<dbReference type="Gene3D" id="2.20.110.10">
    <property type="entry name" value="Histone H3 K4-specific methyltransferase SET7/9 N-terminal domain"/>
    <property type="match status" value="2"/>
</dbReference>
<dbReference type="AlphaFoldDB" id="A0A382SBF0"/>
<dbReference type="PANTHER" id="PTHR43215">
    <property type="entry name" value="RADIAL SPOKE HEAD 1 HOMOLOG"/>
    <property type="match status" value="1"/>
</dbReference>
<evidence type="ECO:0008006" key="3">
    <source>
        <dbReference type="Google" id="ProtNLM"/>
    </source>
</evidence>
<evidence type="ECO:0000313" key="2">
    <source>
        <dbReference type="EMBL" id="SVD07199.1"/>
    </source>
</evidence>
<accession>A0A382SBF0</accession>
<dbReference type="Pfam" id="PF02493">
    <property type="entry name" value="MORN"/>
    <property type="match status" value="5"/>
</dbReference>
<dbReference type="PANTHER" id="PTHR43215:SF14">
    <property type="entry name" value="RADIAL SPOKE HEAD 1 HOMOLOG"/>
    <property type="match status" value="1"/>
</dbReference>
<reference evidence="2" key="1">
    <citation type="submission" date="2018-05" db="EMBL/GenBank/DDBJ databases">
        <authorList>
            <person name="Lanie J.A."/>
            <person name="Ng W.-L."/>
            <person name="Kazmierczak K.M."/>
            <person name="Andrzejewski T.M."/>
            <person name="Davidsen T.M."/>
            <person name="Wayne K.J."/>
            <person name="Tettelin H."/>
            <person name="Glass J.I."/>
            <person name="Rusch D."/>
            <person name="Podicherti R."/>
            <person name="Tsui H.-C.T."/>
            <person name="Winkler M.E."/>
        </authorList>
    </citation>
    <scope>NUCLEOTIDE SEQUENCE</scope>
</reference>
<gene>
    <name evidence="2" type="ORF">METZ01_LOCUS360053</name>
</gene>
<feature type="non-terminal residue" evidence="2">
    <location>
        <position position="245"/>
    </location>
</feature>
<name>A0A382SBF0_9ZZZZ</name>
<proteinExistence type="predicted"/>
<organism evidence="2">
    <name type="scientific">marine metagenome</name>
    <dbReference type="NCBI Taxonomy" id="408172"/>
    <lineage>
        <taxon>unclassified sequences</taxon>
        <taxon>metagenomes</taxon>
        <taxon>ecological metagenomes</taxon>
    </lineage>
</organism>
<dbReference type="SMART" id="SM00698">
    <property type="entry name" value="MORN"/>
    <property type="match status" value="3"/>
</dbReference>